<keyword evidence="1" id="KW-1133">Transmembrane helix</keyword>
<evidence type="ECO:0000313" key="3">
    <source>
        <dbReference type="Proteomes" id="UP000492820"/>
    </source>
</evidence>
<organism evidence="2">
    <name type="scientific">Echinococcus granulosus</name>
    <name type="common">Hydatid tapeworm</name>
    <dbReference type="NCBI Taxonomy" id="6210"/>
    <lineage>
        <taxon>Eukaryota</taxon>
        <taxon>Metazoa</taxon>
        <taxon>Spiralia</taxon>
        <taxon>Lophotrochozoa</taxon>
        <taxon>Platyhelminthes</taxon>
        <taxon>Cestoda</taxon>
        <taxon>Eucestoda</taxon>
        <taxon>Cyclophyllidea</taxon>
        <taxon>Taeniidae</taxon>
        <taxon>Echinococcus</taxon>
        <taxon>Echinococcus granulosus group</taxon>
    </lineage>
</organism>
<keyword evidence="1" id="KW-0812">Transmembrane</keyword>
<protein>
    <submittedName>
        <fullName evidence="4">Transmembrane protein</fullName>
    </submittedName>
</protein>
<reference evidence="4" key="3">
    <citation type="submission" date="2020-10" db="UniProtKB">
        <authorList>
            <consortium name="WormBaseParasite"/>
        </authorList>
    </citation>
    <scope>IDENTIFICATION</scope>
</reference>
<name>A0A068WRS4_ECHGR</name>
<dbReference type="AlphaFoldDB" id="A0A068WRS4"/>
<accession>A0A068WRS4</accession>
<gene>
    <name evidence="2" type="ORF">EgrG_000157600</name>
</gene>
<sequence length="208" mass="23693">MSTEHELVDVHRVKWSCGGKWMGEWLCECVGMEWKLLYMGTCAISLEYFAMVTYLLSCKVKWSQVCRCEEGIVCGGEKRRVGEEMRKKWWEEVDVVDDNNNNNNNNNDDDDDDGERLWRSWQQQDGGSAHLMLLSIGLIIGVAISGSEEAHQQWLILSPISQSVSTFQVKFIPSSTPRIVVVVVVSPLTSKRFFRTPISSHCKLDLST</sequence>
<evidence type="ECO:0000313" key="2">
    <source>
        <dbReference type="EMBL" id="CDS21203.1"/>
    </source>
</evidence>
<dbReference type="EMBL" id="LK028583">
    <property type="protein sequence ID" value="CDS21203.1"/>
    <property type="molecule type" value="Genomic_DNA"/>
</dbReference>
<reference evidence="2 3" key="1">
    <citation type="journal article" date="2013" name="Nature">
        <title>The genomes of four tapeworm species reveal adaptations to parasitism.</title>
        <authorList>
            <person name="Tsai I.J."/>
            <person name="Zarowiecki M."/>
            <person name="Holroyd N."/>
            <person name="Garciarrubio A."/>
            <person name="Sanchez-Flores A."/>
            <person name="Brooks K.L."/>
            <person name="Tracey A."/>
            <person name="Bobes R.J."/>
            <person name="Fragoso G."/>
            <person name="Sciutto E."/>
            <person name="Aslett M."/>
            <person name="Beasley H."/>
            <person name="Bennett H.M."/>
            <person name="Cai J."/>
            <person name="Camicia F."/>
            <person name="Clark R."/>
            <person name="Cucher M."/>
            <person name="De Silva N."/>
            <person name="Day T.A."/>
            <person name="Deplazes P."/>
            <person name="Estrada K."/>
            <person name="Fernandez C."/>
            <person name="Holland P.W."/>
            <person name="Hou J."/>
            <person name="Hu S."/>
            <person name="Huckvale T."/>
            <person name="Hung S.S."/>
            <person name="Kamenetzky L."/>
            <person name="Keane J.A."/>
            <person name="Kiss F."/>
            <person name="Koziol U."/>
            <person name="Lambert O."/>
            <person name="Liu K."/>
            <person name="Luo X."/>
            <person name="Luo Y."/>
            <person name="Macchiaroli N."/>
            <person name="Nichol S."/>
            <person name="Paps J."/>
            <person name="Parkinson J."/>
            <person name="Pouchkina-Stantcheva N."/>
            <person name="Riddiford N."/>
            <person name="Rosenzvit M."/>
            <person name="Salinas G."/>
            <person name="Wasmuth J.D."/>
            <person name="Zamanian M."/>
            <person name="Zheng Y."/>
            <person name="Cai X."/>
            <person name="Soberon X."/>
            <person name="Olson P.D."/>
            <person name="Laclette J.P."/>
            <person name="Brehm K."/>
            <person name="Berriman M."/>
            <person name="Garciarrubio A."/>
            <person name="Bobes R.J."/>
            <person name="Fragoso G."/>
            <person name="Sanchez-Flores A."/>
            <person name="Estrada K."/>
            <person name="Cevallos M.A."/>
            <person name="Morett E."/>
            <person name="Gonzalez V."/>
            <person name="Portillo T."/>
            <person name="Ochoa-Leyva A."/>
            <person name="Jose M.V."/>
            <person name="Sciutto E."/>
            <person name="Landa A."/>
            <person name="Jimenez L."/>
            <person name="Valdes V."/>
            <person name="Carrero J.C."/>
            <person name="Larralde C."/>
            <person name="Morales-Montor J."/>
            <person name="Limon-Lason J."/>
            <person name="Soberon X."/>
            <person name="Laclette J.P."/>
        </authorList>
    </citation>
    <scope>NUCLEOTIDE SEQUENCE [LARGE SCALE GENOMIC DNA]</scope>
</reference>
<evidence type="ECO:0000256" key="1">
    <source>
        <dbReference type="SAM" id="Phobius"/>
    </source>
</evidence>
<dbReference type="WBParaSite" id="EgrG_000157600">
    <property type="protein sequence ID" value="EgrG_000157600"/>
    <property type="gene ID" value="EgrG_000157600"/>
</dbReference>
<feature type="transmembrane region" description="Helical" evidence="1">
    <location>
        <begin position="36"/>
        <end position="57"/>
    </location>
</feature>
<dbReference type="Proteomes" id="UP000492820">
    <property type="component" value="Unassembled WGS sequence"/>
</dbReference>
<reference evidence="2" key="2">
    <citation type="submission" date="2014-06" db="EMBL/GenBank/DDBJ databases">
        <authorList>
            <person name="Aslett M."/>
        </authorList>
    </citation>
    <scope>NUCLEOTIDE SEQUENCE</scope>
</reference>
<evidence type="ECO:0000313" key="4">
    <source>
        <dbReference type="WBParaSite" id="EgrG_000157600"/>
    </source>
</evidence>
<proteinExistence type="predicted"/>
<keyword evidence="1" id="KW-0472">Membrane</keyword>